<name>A0A8H7KH15_AGABI</name>
<keyword evidence="2" id="KW-0812">Transmembrane</keyword>
<organism evidence="3 4">
    <name type="scientific">Agaricus bisporus var. burnettii</name>
    <dbReference type="NCBI Taxonomy" id="192524"/>
    <lineage>
        <taxon>Eukaryota</taxon>
        <taxon>Fungi</taxon>
        <taxon>Dikarya</taxon>
        <taxon>Basidiomycota</taxon>
        <taxon>Agaricomycotina</taxon>
        <taxon>Agaricomycetes</taxon>
        <taxon>Agaricomycetidae</taxon>
        <taxon>Agaricales</taxon>
        <taxon>Agaricineae</taxon>
        <taxon>Agaricaceae</taxon>
        <taxon>Agaricus</taxon>
    </lineage>
</organism>
<feature type="transmembrane region" description="Helical" evidence="2">
    <location>
        <begin position="41"/>
        <end position="61"/>
    </location>
</feature>
<evidence type="ECO:0000313" key="4">
    <source>
        <dbReference type="Proteomes" id="UP000629468"/>
    </source>
</evidence>
<feature type="transmembrane region" description="Helical" evidence="2">
    <location>
        <begin position="73"/>
        <end position="98"/>
    </location>
</feature>
<evidence type="ECO:0000313" key="3">
    <source>
        <dbReference type="EMBL" id="KAF7776144.1"/>
    </source>
</evidence>
<protein>
    <recommendedName>
        <fullName evidence="5">MARVEL domain-containing protein</fullName>
    </recommendedName>
</protein>
<feature type="compositionally biased region" description="Basic residues" evidence="1">
    <location>
        <begin position="274"/>
        <end position="285"/>
    </location>
</feature>
<comment type="caution">
    <text evidence="3">The sequence shown here is derived from an EMBL/GenBank/DDBJ whole genome shotgun (WGS) entry which is preliminary data.</text>
</comment>
<feature type="transmembrane region" description="Helical" evidence="2">
    <location>
        <begin position="110"/>
        <end position="128"/>
    </location>
</feature>
<evidence type="ECO:0008006" key="5">
    <source>
        <dbReference type="Google" id="ProtNLM"/>
    </source>
</evidence>
<reference evidence="3 4" key="1">
    <citation type="journal article" name="Sci. Rep.">
        <title>Telomere-to-telomere assembled and centromere annotated genomes of the two main subspecies of the button mushroom Agaricus bisporus reveal especially polymorphic chromosome ends.</title>
        <authorList>
            <person name="Sonnenberg A.S.M."/>
            <person name="Sedaghat-Telgerd N."/>
            <person name="Lavrijssen B."/>
            <person name="Ohm R.A."/>
            <person name="Hendrickx P.M."/>
            <person name="Scholtmeijer K."/>
            <person name="Baars J.J.P."/>
            <person name="van Peer A."/>
        </authorList>
    </citation>
    <scope>NUCLEOTIDE SEQUENCE [LARGE SCALE GENOMIC DNA]</scope>
    <source>
        <strain evidence="3 4">H119_p4</strain>
    </source>
</reference>
<dbReference type="AlphaFoldDB" id="A0A8H7KH15"/>
<keyword evidence="2" id="KW-0472">Membrane</keyword>
<proteinExistence type="predicted"/>
<evidence type="ECO:0000256" key="2">
    <source>
        <dbReference type="SAM" id="Phobius"/>
    </source>
</evidence>
<sequence>MHDIAHLVRTPSATSLCLYTQQSIFQRTGSNMPSIFNTVRAALYVTVLVFTVICLAMAAHFQTVLAASDLTRFVPFAIFVCAASLFIFTILLLFSILLRERNPISTRIELACLGLAGVFWLVLGVYLTTSDSQSADVECFSNDSQVVLAPDAASFRTEQYQAMYRVLNAFALMNAALVIFACLALLFLALRRHRNGEQHMWHGPVTSCAWFNTYGSAKLGHRAQQSSTSILPFAKEHKAEVPAASQDQWTPQPTRHKSRGSRREQQVSEQPSRSRGHGSGRRSHSRGPDSAPSPPSKKPNRQDSGRSGRSSRSRAPRALEDEIESGFMLHPNDLKRHR</sequence>
<evidence type="ECO:0000256" key="1">
    <source>
        <dbReference type="SAM" id="MobiDB-lite"/>
    </source>
</evidence>
<dbReference type="Proteomes" id="UP000629468">
    <property type="component" value="Unassembled WGS sequence"/>
</dbReference>
<dbReference type="EMBL" id="JABXXO010000006">
    <property type="protein sequence ID" value="KAF7776144.1"/>
    <property type="molecule type" value="Genomic_DNA"/>
</dbReference>
<feature type="transmembrane region" description="Helical" evidence="2">
    <location>
        <begin position="169"/>
        <end position="190"/>
    </location>
</feature>
<keyword evidence="2" id="KW-1133">Transmembrane helix</keyword>
<feature type="region of interest" description="Disordered" evidence="1">
    <location>
        <begin position="237"/>
        <end position="338"/>
    </location>
</feature>
<gene>
    <name evidence="3" type="ORF">Agabi119p4_4537</name>
</gene>
<accession>A0A8H7KH15</accession>